<dbReference type="OrthoDB" id="7066776at2"/>
<evidence type="ECO:0000256" key="4">
    <source>
        <dbReference type="ARBA" id="ARBA00022519"/>
    </source>
</evidence>
<dbReference type="PANTHER" id="PTHR43357">
    <property type="entry name" value="INNER MEMBRANE ABC TRANSPORTER PERMEASE PROTEIN YDCV"/>
    <property type="match status" value="1"/>
</dbReference>
<evidence type="ECO:0000256" key="2">
    <source>
        <dbReference type="ARBA" id="ARBA00022448"/>
    </source>
</evidence>
<dbReference type="STRING" id="349521.HCH_01611"/>
<dbReference type="Proteomes" id="UP000000238">
    <property type="component" value="Chromosome"/>
</dbReference>
<dbReference type="PANTHER" id="PTHR43357:SF4">
    <property type="entry name" value="INNER MEMBRANE ABC TRANSPORTER PERMEASE PROTEIN YDCV"/>
    <property type="match status" value="1"/>
</dbReference>
<dbReference type="HOGENOM" id="CLU_021838_5_3_6"/>
<evidence type="ECO:0000313" key="11">
    <source>
        <dbReference type="Proteomes" id="UP000000238"/>
    </source>
</evidence>
<dbReference type="SUPFAM" id="SSF161098">
    <property type="entry name" value="MetI-like"/>
    <property type="match status" value="2"/>
</dbReference>
<organism evidence="10 11">
    <name type="scientific">Hahella chejuensis (strain KCTC 2396)</name>
    <dbReference type="NCBI Taxonomy" id="349521"/>
    <lineage>
        <taxon>Bacteria</taxon>
        <taxon>Pseudomonadati</taxon>
        <taxon>Pseudomonadota</taxon>
        <taxon>Gammaproteobacteria</taxon>
        <taxon>Oceanospirillales</taxon>
        <taxon>Hahellaceae</taxon>
        <taxon>Hahella</taxon>
    </lineage>
</organism>
<evidence type="ECO:0000256" key="3">
    <source>
        <dbReference type="ARBA" id="ARBA00022475"/>
    </source>
</evidence>
<evidence type="ECO:0000256" key="6">
    <source>
        <dbReference type="ARBA" id="ARBA00022989"/>
    </source>
</evidence>
<evidence type="ECO:0000256" key="5">
    <source>
        <dbReference type="ARBA" id="ARBA00022692"/>
    </source>
</evidence>
<keyword evidence="5" id="KW-0812">Transmembrane</keyword>
<keyword evidence="4" id="KW-0997">Cell inner membrane</keyword>
<dbReference type="eggNOG" id="COG1178">
    <property type="taxonomic scope" value="Bacteria"/>
</dbReference>
<name>Q2SLK6_HAHCH</name>
<evidence type="ECO:0000259" key="9">
    <source>
        <dbReference type="PROSITE" id="PS50928"/>
    </source>
</evidence>
<comment type="similarity">
    <text evidence="8">Belongs to the binding-protein-dependent transport system permease family.</text>
</comment>
<evidence type="ECO:0000256" key="8">
    <source>
        <dbReference type="RuleBase" id="RU363032"/>
    </source>
</evidence>
<dbReference type="InterPro" id="IPR035906">
    <property type="entry name" value="MetI-like_sf"/>
</dbReference>
<evidence type="ECO:0000313" key="10">
    <source>
        <dbReference type="EMBL" id="ABC28468.1"/>
    </source>
</evidence>
<dbReference type="EMBL" id="CP000155">
    <property type="protein sequence ID" value="ABC28468.1"/>
    <property type="molecule type" value="Genomic_DNA"/>
</dbReference>
<evidence type="ECO:0000256" key="1">
    <source>
        <dbReference type="ARBA" id="ARBA00004429"/>
    </source>
</evidence>
<gene>
    <name evidence="10" type="primary">thiP</name>
    <name evidence="10" type="ordered locus">HCH_01611</name>
</gene>
<feature type="domain" description="ABC transmembrane type-1" evidence="9">
    <location>
        <begin position="319"/>
        <end position="516"/>
    </location>
</feature>
<keyword evidence="2 8" id="KW-0813">Transport</keyword>
<dbReference type="Gene3D" id="1.10.3720.10">
    <property type="entry name" value="MetI-like"/>
    <property type="match status" value="2"/>
</dbReference>
<comment type="subcellular location">
    <subcellularLocation>
        <location evidence="1">Cell inner membrane</location>
        <topology evidence="1">Multi-pass membrane protein</topology>
    </subcellularLocation>
    <subcellularLocation>
        <location evidence="8">Cell membrane</location>
        <topology evidence="8">Multi-pass membrane protein</topology>
    </subcellularLocation>
</comment>
<dbReference type="Pfam" id="PF00528">
    <property type="entry name" value="BPD_transp_1"/>
    <property type="match status" value="1"/>
</dbReference>
<sequence length="523" mass="57729">MKQGAFTTGKWAGWPALCFVAIATALAFGGLIGFNRNEFDWSYFSDPYFLAILRFTLLQATLSALVSVALAWPAALALSYLKDSLHKRVFLSLCVLCFVMPTLIVITGIISLLGRSGSLSPLLGEDWNLYGLSGILIAHVYLNLPFAVRTLYLRLQSIPDASWRLARQLKLTRMQRFLQLEWAATHSSTWLLLGFIFVICFNSFAVVLALGGGPKATTLEVAIYQALKYDFNISEALALAWVQLLIAGSAFLLVSFCGKVSWLSPASAPTQLRPTATRPEALAYRALYGCCWLFLLAPLLALIPRVIDGAADMTFWSSLSRPLLVTLGLGAISTALSISLAYSALRPYRRARLQGSSTALWLDWLTSHSLAVPAMVLSVGLFVLLLPHLDLDHWGMWLVALINGLITVPFAASQLKPALLNFDSQYHRLAQSLKLTSWRRRRIEWSYMAPAIRTAAAFVAMLAMGDVAIYSIFGSQDFVTLPWLIYGYASTYRLTEASLASMVFLGVCGLLIFYLEKQSPRHA</sequence>
<keyword evidence="11" id="KW-1185">Reference proteome</keyword>
<dbReference type="PROSITE" id="PS50928">
    <property type="entry name" value="ABC_TM1"/>
    <property type="match status" value="2"/>
</dbReference>
<dbReference type="RefSeq" id="WP_011395540.1">
    <property type="nucleotide sequence ID" value="NC_007645.1"/>
</dbReference>
<dbReference type="InterPro" id="IPR000515">
    <property type="entry name" value="MetI-like"/>
</dbReference>
<proteinExistence type="inferred from homology"/>
<protein>
    <submittedName>
        <fullName evidence="10">Thiamine transport system, permease component</fullName>
    </submittedName>
</protein>
<dbReference type="GO" id="GO:0055085">
    <property type="term" value="P:transmembrane transport"/>
    <property type="evidence" value="ECO:0007669"/>
    <property type="project" value="InterPro"/>
</dbReference>
<dbReference type="CDD" id="cd06261">
    <property type="entry name" value="TM_PBP2"/>
    <property type="match status" value="2"/>
</dbReference>
<keyword evidence="7" id="KW-0472">Membrane</keyword>
<dbReference type="AlphaFoldDB" id="Q2SLK6"/>
<reference evidence="10 11" key="1">
    <citation type="journal article" date="2005" name="Nucleic Acids Res.">
        <title>Genomic blueprint of Hahella chejuensis, a marine microbe producing an algicidal agent.</title>
        <authorList>
            <person name="Jeong H."/>
            <person name="Yim J.H."/>
            <person name="Lee C."/>
            <person name="Choi S.-H."/>
            <person name="Park Y.K."/>
            <person name="Yoon S.H."/>
            <person name="Hur C.-G."/>
            <person name="Kang H.-Y."/>
            <person name="Kim D."/>
            <person name="Lee H.H."/>
            <person name="Park K.H."/>
            <person name="Park S.-H."/>
            <person name="Park H.-S."/>
            <person name="Lee H.K."/>
            <person name="Oh T.K."/>
            <person name="Kim J.F."/>
        </authorList>
    </citation>
    <scope>NUCLEOTIDE SEQUENCE [LARGE SCALE GENOMIC DNA]</scope>
    <source>
        <strain evidence="10 11">KCTC 2396</strain>
    </source>
</reference>
<feature type="domain" description="ABC transmembrane type-1" evidence="9">
    <location>
        <begin position="53"/>
        <end position="254"/>
    </location>
</feature>
<keyword evidence="6" id="KW-1133">Transmembrane helix</keyword>
<accession>Q2SLK6</accession>
<dbReference type="GO" id="GO:0005886">
    <property type="term" value="C:plasma membrane"/>
    <property type="evidence" value="ECO:0007669"/>
    <property type="project" value="UniProtKB-SubCell"/>
</dbReference>
<dbReference type="KEGG" id="hch:HCH_01611"/>
<evidence type="ECO:0000256" key="7">
    <source>
        <dbReference type="ARBA" id="ARBA00023136"/>
    </source>
</evidence>
<keyword evidence="3" id="KW-1003">Cell membrane</keyword>